<protein>
    <submittedName>
        <fullName evidence="7">ABC transporter permease</fullName>
    </submittedName>
</protein>
<sequence>MFSLWIGAYDQGLAYAGLALGTYLTLRVLNFPDLTVDGSFALGGGTAAVLISQGAPVPVALGLAILFGCLAGMVTGLIHTRLGVNDLFAGILTTTGLYSITLRLMGRSNIPLSETPAGILALPDLGLGLDGQWAVGLSLATVGMILLISFLMATDFGLSLRALGNNPTMARANGINQRRGLTVGIAAANGLVALAGALVATYQGFADVTMGIGSLILGLGMVIIGEAVLRPRSLPRALLAVAVGAILFRTMIAIALQLGLEPVDLKLATALLLLIALAFGRLRIPGLSADQGRQEQ</sequence>
<feature type="transmembrane region" description="Helical" evidence="6">
    <location>
        <begin position="265"/>
        <end position="284"/>
    </location>
</feature>
<keyword evidence="4 6" id="KW-1133">Transmembrane helix</keyword>
<keyword evidence="3 6" id="KW-0812">Transmembrane</keyword>
<dbReference type="Proteomes" id="UP000243002">
    <property type="component" value="Unassembled WGS sequence"/>
</dbReference>
<evidence type="ECO:0000256" key="5">
    <source>
        <dbReference type="ARBA" id="ARBA00023136"/>
    </source>
</evidence>
<dbReference type="GO" id="GO:0005886">
    <property type="term" value="C:plasma membrane"/>
    <property type="evidence" value="ECO:0007669"/>
    <property type="project" value="UniProtKB-SubCell"/>
</dbReference>
<name>A0A2P7MR81_9CYAN</name>
<dbReference type="InterPro" id="IPR001851">
    <property type="entry name" value="ABC_transp_permease"/>
</dbReference>
<dbReference type="PANTHER" id="PTHR32196">
    <property type="entry name" value="ABC TRANSPORTER PERMEASE PROTEIN YPHD-RELATED-RELATED"/>
    <property type="match status" value="1"/>
</dbReference>
<evidence type="ECO:0000256" key="1">
    <source>
        <dbReference type="ARBA" id="ARBA00004651"/>
    </source>
</evidence>
<evidence type="ECO:0000313" key="8">
    <source>
        <dbReference type="Proteomes" id="UP000243002"/>
    </source>
</evidence>
<reference evidence="7 8" key="1">
    <citation type="journal article" date="2018" name="Environ. Microbiol.">
        <title>Ecological and genomic features of two widespread freshwater picocyanobacteria.</title>
        <authorList>
            <person name="Cabello-Yeves P.J."/>
            <person name="Picazo A."/>
            <person name="Camacho A."/>
            <person name="Callieri C."/>
            <person name="Rosselli R."/>
            <person name="Roda-Garcia J.J."/>
            <person name="Coutinho F.H."/>
            <person name="Rodriguez-Valera F."/>
        </authorList>
    </citation>
    <scope>NUCLEOTIDE SEQUENCE [LARGE SCALE GENOMIC DNA]</scope>
    <source>
        <strain evidence="7 8">Tous</strain>
    </source>
</reference>
<comment type="caution">
    <text evidence="7">The sequence shown here is derived from an EMBL/GenBank/DDBJ whole genome shotgun (WGS) entry which is preliminary data.</text>
</comment>
<proteinExistence type="predicted"/>
<keyword evidence="2" id="KW-1003">Cell membrane</keyword>
<dbReference type="EMBL" id="PXXO01000017">
    <property type="protein sequence ID" value="PSJ03713.1"/>
    <property type="molecule type" value="Genomic_DNA"/>
</dbReference>
<keyword evidence="8" id="KW-1185">Reference proteome</keyword>
<organism evidence="7 8">
    <name type="scientific">Cyanobium usitatum str. Tous</name>
    <dbReference type="NCBI Taxonomy" id="2116684"/>
    <lineage>
        <taxon>Bacteria</taxon>
        <taxon>Bacillati</taxon>
        <taxon>Cyanobacteriota</taxon>
        <taxon>Cyanophyceae</taxon>
        <taxon>Synechococcales</taxon>
        <taxon>Prochlorococcaceae</taxon>
        <taxon>Cyanobium</taxon>
    </lineage>
</organism>
<dbReference type="GO" id="GO:0022857">
    <property type="term" value="F:transmembrane transporter activity"/>
    <property type="evidence" value="ECO:0007669"/>
    <property type="project" value="InterPro"/>
</dbReference>
<evidence type="ECO:0000313" key="7">
    <source>
        <dbReference type="EMBL" id="PSJ03713.1"/>
    </source>
</evidence>
<feature type="transmembrane region" description="Helical" evidence="6">
    <location>
        <begin position="237"/>
        <end position="259"/>
    </location>
</feature>
<feature type="transmembrane region" description="Helical" evidence="6">
    <location>
        <begin position="181"/>
        <end position="202"/>
    </location>
</feature>
<evidence type="ECO:0000256" key="6">
    <source>
        <dbReference type="SAM" id="Phobius"/>
    </source>
</evidence>
<dbReference type="RefSeq" id="WP_106632967.1">
    <property type="nucleotide sequence ID" value="NZ_PXXO01000017.1"/>
</dbReference>
<gene>
    <name evidence="7" type="ORF">C7K55_11995</name>
</gene>
<dbReference type="Pfam" id="PF02653">
    <property type="entry name" value="BPD_transp_2"/>
    <property type="match status" value="1"/>
</dbReference>
<accession>A0A2P7MR81</accession>
<evidence type="ECO:0000256" key="4">
    <source>
        <dbReference type="ARBA" id="ARBA00022989"/>
    </source>
</evidence>
<feature type="transmembrane region" description="Helical" evidence="6">
    <location>
        <begin position="133"/>
        <end position="160"/>
    </location>
</feature>
<dbReference type="CDD" id="cd06574">
    <property type="entry name" value="TM_PBP1_branched-chain-AA_like"/>
    <property type="match status" value="1"/>
</dbReference>
<dbReference type="AlphaFoldDB" id="A0A2P7MR81"/>
<dbReference type="PANTHER" id="PTHR32196:SF69">
    <property type="entry name" value="BRANCHED-CHAIN AMINO ACID TRANSPORT SYSTEM, PERMEASE PROTEIN"/>
    <property type="match status" value="1"/>
</dbReference>
<keyword evidence="5 6" id="KW-0472">Membrane</keyword>
<comment type="subcellular location">
    <subcellularLocation>
        <location evidence="1">Cell membrane</location>
        <topology evidence="1">Multi-pass membrane protein</topology>
    </subcellularLocation>
</comment>
<feature type="transmembrane region" description="Helical" evidence="6">
    <location>
        <begin position="59"/>
        <end position="80"/>
    </location>
</feature>
<evidence type="ECO:0000256" key="2">
    <source>
        <dbReference type="ARBA" id="ARBA00022475"/>
    </source>
</evidence>
<feature type="transmembrane region" description="Helical" evidence="6">
    <location>
        <begin position="87"/>
        <end position="106"/>
    </location>
</feature>
<feature type="transmembrane region" description="Helical" evidence="6">
    <location>
        <begin position="12"/>
        <end position="29"/>
    </location>
</feature>
<feature type="transmembrane region" description="Helical" evidence="6">
    <location>
        <begin position="208"/>
        <end position="225"/>
    </location>
</feature>
<dbReference type="OrthoDB" id="9778389at2"/>
<evidence type="ECO:0000256" key="3">
    <source>
        <dbReference type="ARBA" id="ARBA00022692"/>
    </source>
</evidence>